<protein>
    <recommendedName>
        <fullName evidence="9">Tryptophan synthase alpha chain</fullName>
        <ecNumber evidence="9">4.2.1.20</ecNumber>
    </recommendedName>
</protein>
<evidence type="ECO:0000256" key="6">
    <source>
        <dbReference type="ARBA" id="ARBA00023141"/>
    </source>
</evidence>
<comment type="function">
    <text evidence="1 9">The alpha subunit is responsible for the aldol cleavage of indoleglycerol phosphate to indole and glyceraldehyde 3-phosphate.</text>
</comment>
<dbReference type="SUPFAM" id="SSF51366">
    <property type="entry name" value="Ribulose-phoshate binding barrel"/>
    <property type="match status" value="1"/>
</dbReference>
<dbReference type="InterPro" id="IPR018204">
    <property type="entry name" value="Trp_synthase_alpha_AS"/>
</dbReference>
<dbReference type="GO" id="GO:0005829">
    <property type="term" value="C:cytosol"/>
    <property type="evidence" value="ECO:0007669"/>
    <property type="project" value="TreeGrafter"/>
</dbReference>
<dbReference type="EC" id="4.2.1.20" evidence="9"/>
<dbReference type="Pfam" id="PF00290">
    <property type="entry name" value="Trp_syntA"/>
    <property type="match status" value="1"/>
</dbReference>
<dbReference type="HAMAP" id="MF_00131">
    <property type="entry name" value="Trp_synth_alpha"/>
    <property type="match status" value="1"/>
</dbReference>
<keyword evidence="5 9" id="KW-0822">Tryptophan biosynthesis</keyword>
<evidence type="ECO:0000256" key="2">
    <source>
        <dbReference type="ARBA" id="ARBA00004733"/>
    </source>
</evidence>
<keyword evidence="12" id="KW-1185">Reference proteome</keyword>
<feature type="active site" description="Proton acceptor" evidence="9">
    <location>
        <position position="70"/>
    </location>
</feature>
<comment type="catalytic activity">
    <reaction evidence="8 9">
        <text>(1S,2R)-1-C-(indol-3-yl)glycerol 3-phosphate + L-serine = D-glyceraldehyde 3-phosphate + L-tryptophan + H2O</text>
        <dbReference type="Rhea" id="RHEA:10532"/>
        <dbReference type="ChEBI" id="CHEBI:15377"/>
        <dbReference type="ChEBI" id="CHEBI:33384"/>
        <dbReference type="ChEBI" id="CHEBI:57912"/>
        <dbReference type="ChEBI" id="CHEBI:58866"/>
        <dbReference type="ChEBI" id="CHEBI:59776"/>
        <dbReference type="EC" id="4.2.1.20"/>
    </reaction>
</comment>
<evidence type="ECO:0000256" key="5">
    <source>
        <dbReference type="ARBA" id="ARBA00022822"/>
    </source>
</evidence>
<evidence type="ECO:0000256" key="10">
    <source>
        <dbReference type="RuleBase" id="RU003662"/>
    </source>
</evidence>
<comment type="similarity">
    <text evidence="9 10">Belongs to the TrpA family.</text>
</comment>
<keyword evidence="4 9" id="KW-0028">Amino-acid biosynthesis</keyword>
<reference evidence="12" key="1">
    <citation type="submission" date="2016-11" db="EMBL/GenBank/DDBJ databases">
        <authorList>
            <person name="Varghese N."/>
            <person name="Submissions S."/>
        </authorList>
    </citation>
    <scope>NUCLEOTIDE SEQUENCE [LARGE SCALE GENOMIC DNA]</scope>
    <source>
        <strain evidence="12">USBA-503</strain>
    </source>
</reference>
<evidence type="ECO:0000256" key="7">
    <source>
        <dbReference type="ARBA" id="ARBA00023239"/>
    </source>
</evidence>
<feature type="active site" description="Proton acceptor" evidence="9">
    <location>
        <position position="59"/>
    </location>
</feature>
<evidence type="ECO:0000256" key="9">
    <source>
        <dbReference type="HAMAP-Rule" id="MF_00131"/>
    </source>
</evidence>
<evidence type="ECO:0000256" key="1">
    <source>
        <dbReference type="ARBA" id="ARBA00003365"/>
    </source>
</evidence>
<organism evidence="11 12">
    <name type="scientific">Alicyclobacillus tolerans</name>
    <dbReference type="NCBI Taxonomy" id="90970"/>
    <lineage>
        <taxon>Bacteria</taxon>
        <taxon>Bacillati</taxon>
        <taxon>Bacillota</taxon>
        <taxon>Bacilli</taxon>
        <taxon>Bacillales</taxon>
        <taxon>Alicyclobacillaceae</taxon>
        <taxon>Alicyclobacillus</taxon>
    </lineage>
</organism>
<dbReference type="GO" id="GO:0004834">
    <property type="term" value="F:tryptophan synthase activity"/>
    <property type="evidence" value="ECO:0007669"/>
    <property type="project" value="UniProtKB-UniRule"/>
</dbReference>
<evidence type="ECO:0000256" key="3">
    <source>
        <dbReference type="ARBA" id="ARBA00011270"/>
    </source>
</evidence>
<dbReference type="STRING" id="1830138.SAMN05443507_104140"/>
<dbReference type="PROSITE" id="PS00167">
    <property type="entry name" value="TRP_SYNTHASE_ALPHA"/>
    <property type="match status" value="1"/>
</dbReference>
<dbReference type="UniPathway" id="UPA00035">
    <property type="reaction ID" value="UER00044"/>
</dbReference>
<dbReference type="Proteomes" id="UP000184016">
    <property type="component" value="Unassembled WGS sequence"/>
</dbReference>
<dbReference type="FunFam" id="3.20.20.70:FF:000037">
    <property type="entry name" value="Tryptophan synthase alpha chain"/>
    <property type="match status" value="1"/>
</dbReference>
<sequence>MWNKLPPEEEFRLERIQKAFEKRKGKAAILPFLTAGDPNFDDSLACFRALLQAGADLVEIGIPYSDPLADGKVIQDAALRSLQSGFSLPRIFEMTQLLRRESEAGLILFSYVNPVFQYGLERFFQDARKAGADGIIIPDLPFEESVDVRQAADAADIALIPLVTPTSGRDRIASISSEARGFVYCVSSLGVTGERVQMSERVEELVRTVRQSTPLPVAVGFGVSTPEQAQNIAAYADGVIVGSAFVRRIGQSLDQGQDAMLSTITEFFKELQTAVQ</sequence>
<dbReference type="Gene3D" id="3.20.20.70">
    <property type="entry name" value="Aldolase class I"/>
    <property type="match status" value="1"/>
</dbReference>
<evidence type="ECO:0000256" key="4">
    <source>
        <dbReference type="ARBA" id="ARBA00022605"/>
    </source>
</evidence>
<dbReference type="CDD" id="cd04724">
    <property type="entry name" value="Tryptophan_synthase_alpha"/>
    <property type="match status" value="1"/>
</dbReference>
<keyword evidence="6 9" id="KW-0057">Aromatic amino acid biosynthesis</keyword>
<dbReference type="PANTHER" id="PTHR43406:SF1">
    <property type="entry name" value="TRYPTOPHAN SYNTHASE ALPHA CHAIN, CHLOROPLASTIC"/>
    <property type="match status" value="1"/>
</dbReference>
<dbReference type="PANTHER" id="PTHR43406">
    <property type="entry name" value="TRYPTOPHAN SYNTHASE, ALPHA CHAIN"/>
    <property type="match status" value="1"/>
</dbReference>
<proteinExistence type="inferred from homology"/>
<comment type="pathway">
    <text evidence="2 9">Amino-acid biosynthesis; L-tryptophan biosynthesis; L-tryptophan from chorismate: step 5/5.</text>
</comment>
<gene>
    <name evidence="9" type="primary">trpA</name>
    <name evidence="11" type="ORF">SAMN05443507_104140</name>
</gene>
<dbReference type="InterPro" id="IPR011060">
    <property type="entry name" value="RibuloseP-bd_barrel"/>
</dbReference>
<dbReference type="InterPro" id="IPR013785">
    <property type="entry name" value="Aldolase_TIM"/>
</dbReference>
<dbReference type="AlphaFoldDB" id="A0A1M6MQ86"/>
<comment type="subunit">
    <text evidence="3 9">Tetramer of two alpha and two beta chains.</text>
</comment>
<dbReference type="EMBL" id="FRAF01000004">
    <property type="protein sequence ID" value="SHJ85520.1"/>
    <property type="molecule type" value="Genomic_DNA"/>
</dbReference>
<name>A0A1M6MQ86_9BACL</name>
<keyword evidence="7 9" id="KW-0456">Lyase</keyword>
<evidence type="ECO:0000256" key="8">
    <source>
        <dbReference type="ARBA" id="ARBA00049047"/>
    </source>
</evidence>
<evidence type="ECO:0000313" key="11">
    <source>
        <dbReference type="EMBL" id="SHJ85520.1"/>
    </source>
</evidence>
<dbReference type="NCBIfam" id="TIGR00262">
    <property type="entry name" value="trpA"/>
    <property type="match status" value="1"/>
</dbReference>
<accession>A0A1M6MQ86</accession>
<dbReference type="InterPro" id="IPR002028">
    <property type="entry name" value="Trp_synthase_suA"/>
</dbReference>
<evidence type="ECO:0000313" key="12">
    <source>
        <dbReference type="Proteomes" id="UP000184016"/>
    </source>
</evidence>